<dbReference type="InParanoid" id="D6Z135"/>
<gene>
    <name evidence="2" type="ordered locus">DaAHT2_2635</name>
</gene>
<dbReference type="Gene3D" id="3.10.20.30">
    <property type="match status" value="1"/>
</dbReference>
<dbReference type="SUPFAM" id="SSF54292">
    <property type="entry name" value="2Fe-2S ferredoxin-like"/>
    <property type="match status" value="1"/>
</dbReference>
<evidence type="ECO:0000313" key="3">
    <source>
        <dbReference type="Proteomes" id="UP000001508"/>
    </source>
</evidence>
<dbReference type="InterPro" id="IPR001041">
    <property type="entry name" value="2Fe-2S_ferredoxin-type"/>
</dbReference>
<dbReference type="InterPro" id="IPR012675">
    <property type="entry name" value="Beta-grasp_dom_sf"/>
</dbReference>
<evidence type="ECO:0000313" key="2">
    <source>
        <dbReference type="EMBL" id="ADH87295.1"/>
    </source>
</evidence>
<keyword evidence="3" id="KW-1185">Reference proteome</keyword>
<feature type="domain" description="2Fe-2S ferredoxin-type" evidence="1">
    <location>
        <begin position="8"/>
        <end position="63"/>
    </location>
</feature>
<organism evidence="2 3">
    <name type="scientific">Desulfurivibrio alkaliphilus (strain DSM 19089 / UNIQEM U267 / AHT2)</name>
    <dbReference type="NCBI Taxonomy" id="589865"/>
    <lineage>
        <taxon>Bacteria</taxon>
        <taxon>Pseudomonadati</taxon>
        <taxon>Thermodesulfobacteriota</taxon>
        <taxon>Desulfobulbia</taxon>
        <taxon>Desulfobulbales</taxon>
        <taxon>Desulfobulbaceae</taxon>
        <taxon>Desulfurivibrio</taxon>
    </lineage>
</organism>
<reference evidence="3" key="1">
    <citation type="submission" date="2010-02" db="EMBL/GenBank/DDBJ databases">
        <title>Complete sequence of Desulfurivibrio alkaliphilus AHT2.</title>
        <authorList>
            <consortium name="US DOE Joint Genome Institute"/>
            <person name="Pitluck S."/>
            <person name="Chertkov O."/>
            <person name="Detter J.C."/>
            <person name="Han C."/>
            <person name="Tapia R."/>
            <person name="Larimer F."/>
            <person name="Land M."/>
            <person name="Hauser L."/>
            <person name="Kyrpides N."/>
            <person name="Mikhailova N."/>
            <person name="Sorokin D.Y."/>
            <person name="Muyzer G."/>
            <person name="Woyke T."/>
        </authorList>
    </citation>
    <scope>NUCLEOTIDE SEQUENCE [LARGE SCALE GENOMIC DNA]</scope>
    <source>
        <strain evidence="3">DSM 19089 / UNIQEM U267 / AHT2</strain>
    </source>
</reference>
<dbReference type="HOGENOM" id="CLU_2342162_0_0_7"/>
<dbReference type="Proteomes" id="UP000001508">
    <property type="component" value="Chromosome"/>
</dbReference>
<dbReference type="Pfam" id="PF00111">
    <property type="entry name" value="Fer2"/>
    <property type="match status" value="1"/>
</dbReference>
<dbReference type="RefSeq" id="WP_013164801.1">
    <property type="nucleotide sequence ID" value="NC_014216.1"/>
</dbReference>
<accession>D6Z135</accession>
<name>D6Z135_DESAT</name>
<dbReference type="AlphaFoldDB" id="D6Z135"/>
<sequence>MKTIKFLPNNVSSEVEEGGNLLAVAWAGGYVNAYCVGDGGCGKCKVAVESGEAESDKARLKSDDYSAGPGYTASPVTFGEPSSRCQKGTFRFTFVEY</sequence>
<dbReference type="GO" id="GO:0051536">
    <property type="term" value="F:iron-sulfur cluster binding"/>
    <property type="evidence" value="ECO:0007669"/>
    <property type="project" value="InterPro"/>
</dbReference>
<evidence type="ECO:0000259" key="1">
    <source>
        <dbReference type="Pfam" id="PF00111"/>
    </source>
</evidence>
<proteinExistence type="predicted"/>
<dbReference type="eggNOG" id="COG0633">
    <property type="taxonomic scope" value="Bacteria"/>
</dbReference>
<dbReference type="InterPro" id="IPR036010">
    <property type="entry name" value="2Fe-2S_ferredoxin-like_sf"/>
</dbReference>
<dbReference type="CDD" id="cd00207">
    <property type="entry name" value="fer2"/>
    <property type="match status" value="1"/>
</dbReference>
<protein>
    <submittedName>
        <fullName evidence="2">Ferredoxin</fullName>
    </submittedName>
</protein>
<dbReference type="EMBL" id="CP001940">
    <property type="protein sequence ID" value="ADH87295.1"/>
    <property type="molecule type" value="Genomic_DNA"/>
</dbReference>
<dbReference type="KEGG" id="dak:DaAHT2_2635"/>